<keyword evidence="8" id="KW-0677">Repeat</keyword>
<protein>
    <submittedName>
        <fullName evidence="16">OLC1v1033764C1</fullName>
    </submittedName>
</protein>
<dbReference type="InterPro" id="IPR038005">
    <property type="entry name" value="RX-like_CC"/>
</dbReference>
<dbReference type="GO" id="GO:0005737">
    <property type="term" value="C:cytoplasm"/>
    <property type="evidence" value="ECO:0007669"/>
    <property type="project" value="UniProtKB-SubCell"/>
</dbReference>
<evidence type="ECO:0000256" key="13">
    <source>
        <dbReference type="SAM" id="Coils"/>
    </source>
</evidence>
<evidence type="ECO:0000259" key="14">
    <source>
        <dbReference type="Pfam" id="PF00931"/>
    </source>
</evidence>
<feature type="domain" description="Late blight resistance protein R1A-like N-terminal" evidence="15">
    <location>
        <begin position="291"/>
        <end position="386"/>
    </location>
</feature>
<feature type="coiled-coil region" evidence="13">
    <location>
        <begin position="321"/>
        <end position="348"/>
    </location>
</feature>
<accession>A0AAV1CS67</accession>
<dbReference type="EMBL" id="OX459120">
    <property type="protein sequence ID" value="CAI9097362.1"/>
    <property type="molecule type" value="Genomic_DNA"/>
</dbReference>
<proteinExistence type="inferred from homology"/>
<dbReference type="InterPro" id="IPR021929">
    <property type="entry name" value="R1A-like_N"/>
</dbReference>
<evidence type="ECO:0000256" key="12">
    <source>
        <dbReference type="ARBA" id="ARBA00023054"/>
    </source>
</evidence>
<evidence type="ECO:0000256" key="9">
    <source>
        <dbReference type="ARBA" id="ARBA00022741"/>
    </source>
</evidence>
<dbReference type="InterPro" id="IPR032675">
    <property type="entry name" value="LRR_dom_sf"/>
</dbReference>
<evidence type="ECO:0000259" key="15">
    <source>
        <dbReference type="Pfam" id="PF12061"/>
    </source>
</evidence>
<dbReference type="PANTHER" id="PTHR36766:SF52">
    <property type="entry name" value="LATE BLIGHT RESISTANCE PROTEIN HOMOLOG R1B-8"/>
    <property type="match status" value="1"/>
</dbReference>
<keyword evidence="5" id="KW-0963">Cytoplasm</keyword>
<dbReference type="Gene3D" id="1.10.8.430">
    <property type="entry name" value="Helical domain of apoptotic protease-activating factors"/>
    <property type="match status" value="1"/>
</dbReference>
<keyword evidence="17" id="KW-1185">Reference proteome</keyword>
<evidence type="ECO:0000256" key="11">
    <source>
        <dbReference type="ARBA" id="ARBA00022840"/>
    </source>
</evidence>
<evidence type="ECO:0000256" key="3">
    <source>
        <dbReference type="ARBA" id="ARBA00004496"/>
    </source>
</evidence>
<comment type="function">
    <text evidence="1">Confers resistance to late blight (Phytophthora infestans) races carrying the avirulence gene Avr1. Resistance proteins guard the plant against pathogens that contain an appropriate avirulence protein via an indirect interaction with this avirulence protein. That triggers a defense system including the hypersensitive response, which restricts the pathogen growth.</text>
</comment>
<keyword evidence="10" id="KW-0611">Plant defense</keyword>
<dbReference type="PRINTS" id="PR00364">
    <property type="entry name" value="DISEASERSIST"/>
</dbReference>
<organism evidence="16 17">
    <name type="scientific">Oldenlandia corymbosa var. corymbosa</name>
    <dbReference type="NCBI Taxonomy" id="529605"/>
    <lineage>
        <taxon>Eukaryota</taxon>
        <taxon>Viridiplantae</taxon>
        <taxon>Streptophyta</taxon>
        <taxon>Embryophyta</taxon>
        <taxon>Tracheophyta</taxon>
        <taxon>Spermatophyta</taxon>
        <taxon>Magnoliopsida</taxon>
        <taxon>eudicotyledons</taxon>
        <taxon>Gunneridae</taxon>
        <taxon>Pentapetalae</taxon>
        <taxon>asterids</taxon>
        <taxon>lamiids</taxon>
        <taxon>Gentianales</taxon>
        <taxon>Rubiaceae</taxon>
        <taxon>Rubioideae</taxon>
        <taxon>Spermacoceae</taxon>
        <taxon>Hedyotis-Oldenlandia complex</taxon>
        <taxon>Oldenlandia</taxon>
    </lineage>
</organism>
<evidence type="ECO:0000256" key="4">
    <source>
        <dbReference type="ARBA" id="ARBA00008894"/>
    </source>
</evidence>
<dbReference type="GO" id="GO:0043531">
    <property type="term" value="F:ADP binding"/>
    <property type="evidence" value="ECO:0007669"/>
    <property type="project" value="InterPro"/>
</dbReference>
<dbReference type="Gene3D" id="3.40.50.300">
    <property type="entry name" value="P-loop containing nucleotide triphosphate hydrolases"/>
    <property type="match status" value="1"/>
</dbReference>
<dbReference type="InterPro" id="IPR027417">
    <property type="entry name" value="P-loop_NTPase"/>
</dbReference>
<name>A0AAV1CS67_OLDCO</name>
<evidence type="ECO:0000256" key="2">
    <source>
        <dbReference type="ARBA" id="ARBA00004170"/>
    </source>
</evidence>
<dbReference type="FunFam" id="3.40.50.300:FF:001091">
    <property type="entry name" value="Probable disease resistance protein At1g61300"/>
    <property type="match status" value="1"/>
</dbReference>
<dbReference type="CDD" id="cd14798">
    <property type="entry name" value="RX-CC_like"/>
    <property type="match status" value="1"/>
</dbReference>
<dbReference type="AlphaFoldDB" id="A0AAV1CS67"/>
<dbReference type="GO" id="GO:0005524">
    <property type="term" value="F:ATP binding"/>
    <property type="evidence" value="ECO:0007669"/>
    <property type="project" value="UniProtKB-KW"/>
</dbReference>
<keyword evidence="7" id="KW-0381">Hypersensitive response</keyword>
<reference evidence="16" key="1">
    <citation type="submission" date="2023-03" db="EMBL/GenBank/DDBJ databases">
        <authorList>
            <person name="Julca I."/>
        </authorList>
    </citation>
    <scope>NUCLEOTIDE SEQUENCE</scope>
</reference>
<sequence length="1174" mass="134234">MASTLITTVDSTLDDVELMVKHAYVLNQKVFKQMRYSLRNLKTFVLIASRMDDEASLVSLLLRIGHIVSTYAHKIHPLCVDVKKDGVAYVHISIVSGFQKEIGSLEEEIREWYVRMLDATWRSSSPVITTAGDISEIITSILENLVGEFQGTILQEATKALGEQMRFLKSFICFVEPTQCLLAHAETAAVNSAFILLRCQRALDEVDIEMMKEIKLQISSLVRRVKPIDAQACEIYTQALHTSKLLNPLLASPAARERKNFSRTVISNLWELLRLNIDQVVSMEDQGNQMDNIEAFSAMAYFLDSLISNLWELLLMNNVHVVSMKDQLQELYQELRSLRIILKNQHNNFNVKIQKNIRAAVCDAGLLIFSLFKTNTEEHLRLGDLLETVKIILAEFGEKDSEAQMLDLPKTNQLGFIDFVLQKLMEHTSCESSNSQYVEAIHAGLSSLRSFMAKIVELRNQQDELQSLWDRVLEVAYKVEDLVDHLLVGDPANSFLPAFHSIMKEIGNIEPEIEFHKSGIEVKEKDQEIKANERIRTCQKVSSKTILPMASEVVGFVDEAESIMDQLTRGSNYLRIVSIVGMPGIGKTTLATKVYNHPLILSHFHVRAWSPVSQVVDKDKVLLELLNQIDPNNKCSDLPEQDLVERLYRNLKGRRYIIVLDDIWSIEDWTSLAGVFPDDNVRSRILLTSRRHDVAPHEMLINQESHFLRGLNAEESLELLQRKLFLKKDDWPPALHDLGMKMAGKCNGLPLMIIIVAGILATMEPDGWEKILDDLSSGDKAKDEHFLHFLKGYDELSAFCEPRNLRRLCIHSEVEHFKESKLFCPRARSLLFNASLKRKRYGQQPALQDISFMFEVFKLLRVLDLEQICLRYGFPSEMVLLVHVAFLAIRGWMTHIPSSIGNLLNLETLIVDPEYNTLLLPDSLWNLQKLKYVCIKGNGGSLPVENLNSSQVLSELHIFSGVVIPYCESMGRLMRKFANIRRLKCKIFHYKDDPVNLQKIAVPDFLSQLVSLHMSPYGVFSLPRTFELSLPANLKKLTLSKFYLSWRNLSTIGKLQNLEVLKLLHASFQEDTWEMEEGEFSKLRILKLSDVHFKSWEACDDQFECLQKLVLDNCRGLEEMPSCLENISKLETIEVSHCSQIVIELVRQIAEEQMNWGNSDLKVTIQSFDLISWK</sequence>
<dbReference type="Gene3D" id="3.80.10.10">
    <property type="entry name" value="Ribonuclease Inhibitor"/>
    <property type="match status" value="1"/>
</dbReference>
<evidence type="ECO:0000313" key="17">
    <source>
        <dbReference type="Proteomes" id="UP001161247"/>
    </source>
</evidence>
<comment type="subcellular location">
    <subcellularLocation>
        <location evidence="3">Cytoplasm</location>
    </subcellularLocation>
    <subcellularLocation>
        <location evidence="2">Membrane</location>
        <topology evidence="2">Peripheral membrane protein</topology>
    </subcellularLocation>
</comment>
<evidence type="ECO:0000256" key="6">
    <source>
        <dbReference type="ARBA" id="ARBA00022614"/>
    </source>
</evidence>
<dbReference type="InterPro" id="IPR002182">
    <property type="entry name" value="NB-ARC"/>
</dbReference>
<dbReference type="Pfam" id="PF12061">
    <property type="entry name" value="NB-LRR"/>
    <property type="match status" value="1"/>
</dbReference>
<evidence type="ECO:0000313" key="16">
    <source>
        <dbReference type="EMBL" id="CAI9097362.1"/>
    </source>
</evidence>
<evidence type="ECO:0000256" key="10">
    <source>
        <dbReference type="ARBA" id="ARBA00022821"/>
    </source>
</evidence>
<keyword evidence="9" id="KW-0547">Nucleotide-binding</keyword>
<comment type="similarity">
    <text evidence="4">Belongs to the disease resistance NB-LRR family.</text>
</comment>
<dbReference type="GO" id="GO:0009626">
    <property type="term" value="P:plant-type hypersensitive response"/>
    <property type="evidence" value="ECO:0007669"/>
    <property type="project" value="UniProtKB-KW"/>
</dbReference>
<dbReference type="GO" id="GO:0016020">
    <property type="term" value="C:membrane"/>
    <property type="evidence" value="ECO:0007669"/>
    <property type="project" value="UniProtKB-SubCell"/>
</dbReference>
<keyword evidence="12 13" id="KW-0175">Coiled coil</keyword>
<dbReference type="SUPFAM" id="SSF52058">
    <property type="entry name" value="L domain-like"/>
    <property type="match status" value="1"/>
</dbReference>
<dbReference type="SUPFAM" id="SSF52540">
    <property type="entry name" value="P-loop containing nucleoside triphosphate hydrolases"/>
    <property type="match status" value="1"/>
</dbReference>
<dbReference type="InterPro" id="IPR042197">
    <property type="entry name" value="Apaf_helical"/>
</dbReference>
<dbReference type="Proteomes" id="UP001161247">
    <property type="component" value="Chromosome 3"/>
</dbReference>
<feature type="domain" description="NB-ARC" evidence="14">
    <location>
        <begin position="559"/>
        <end position="729"/>
    </location>
</feature>
<keyword evidence="6" id="KW-0433">Leucine-rich repeat</keyword>
<keyword evidence="11" id="KW-0067">ATP-binding</keyword>
<evidence type="ECO:0000256" key="1">
    <source>
        <dbReference type="ARBA" id="ARBA00002074"/>
    </source>
</evidence>
<evidence type="ECO:0000256" key="8">
    <source>
        <dbReference type="ARBA" id="ARBA00022737"/>
    </source>
</evidence>
<dbReference type="Pfam" id="PF00931">
    <property type="entry name" value="NB-ARC"/>
    <property type="match status" value="1"/>
</dbReference>
<dbReference type="PANTHER" id="PTHR36766">
    <property type="entry name" value="PLANT BROAD-SPECTRUM MILDEW RESISTANCE PROTEIN RPW8"/>
    <property type="match status" value="1"/>
</dbReference>
<evidence type="ECO:0000256" key="5">
    <source>
        <dbReference type="ARBA" id="ARBA00022490"/>
    </source>
</evidence>
<evidence type="ECO:0000256" key="7">
    <source>
        <dbReference type="ARBA" id="ARBA00022667"/>
    </source>
</evidence>
<gene>
    <name evidence="16" type="ORF">OLC1_LOCUS7865</name>
</gene>